<dbReference type="Proteomes" id="UP000325032">
    <property type="component" value="Chromosome"/>
</dbReference>
<protein>
    <submittedName>
        <fullName evidence="1">Uncharacterized protein</fullName>
    </submittedName>
</protein>
<reference evidence="1 2" key="1">
    <citation type="journal article" date="2018" name="Plant Biotechnol. Rep.">
        <title>Diversity and antifungal activity of endophytic bacteria associated with Panax ginseng seedlings.</title>
        <authorList>
            <person name="Park J.M."/>
            <person name="Hong C.E."/>
            <person name="Jo S.H."/>
        </authorList>
    </citation>
    <scope>NUCLEOTIDE SEQUENCE [LARGE SCALE GENOMIC DNA]</scope>
    <source>
        <strain evidence="1 2">PgKB20</strain>
    </source>
</reference>
<name>A0A5C0WDJ1_BACIA</name>
<accession>A0A498U4F7</accession>
<organism evidence="1 2">
    <name type="scientific">Bacillus safensis</name>
    <dbReference type="NCBI Taxonomy" id="561879"/>
    <lineage>
        <taxon>Bacteria</taxon>
        <taxon>Bacillati</taxon>
        <taxon>Bacillota</taxon>
        <taxon>Bacilli</taxon>
        <taxon>Bacillales</taxon>
        <taxon>Bacillaceae</taxon>
        <taxon>Bacillus</taxon>
    </lineage>
</organism>
<dbReference type="AlphaFoldDB" id="A0A5C0WDJ1"/>
<evidence type="ECO:0000313" key="2">
    <source>
        <dbReference type="Proteomes" id="UP000325032"/>
    </source>
</evidence>
<dbReference type="InterPro" id="IPR018743">
    <property type="entry name" value="DUF2292"/>
</dbReference>
<sequence length="48" mass="5598">MEVKQNQDEDLVKHMQELIGDMKFGSITLIVQDGQVIQVEKNEKIRLK</sequence>
<keyword evidence="2" id="KW-1185">Reference proteome</keyword>
<dbReference type="Pfam" id="PF10055">
    <property type="entry name" value="DUF2292"/>
    <property type="match status" value="1"/>
</dbReference>
<gene>
    <name evidence="1" type="ORF">FX981_00001</name>
</gene>
<accession>A0A5C0WDJ1</accession>
<proteinExistence type="predicted"/>
<dbReference type="KEGG" id="bsaf:BSL056_07570"/>
<dbReference type="EMBL" id="CP043404">
    <property type="protein sequence ID" value="QEK61837.1"/>
    <property type="molecule type" value="Genomic_DNA"/>
</dbReference>
<evidence type="ECO:0000313" key="1">
    <source>
        <dbReference type="EMBL" id="QEK61837.1"/>
    </source>
</evidence>